<evidence type="ECO:0000259" key="4">
    <source>
        <dbReference type="PROSITE" id="PS51186"/>
    </source>
</evidence>
<name>A0ABV1KAR9_9PSEU</name>
<dbReference type="Proteomes" id="UP001494902">
    <property type="component" value="Unassembled WGS sequence"/>
</dbReference>
<dbReference type="Gene3D" id="3.40.630.30">
    <property type="match status" value="1"/>
</dbReference>
<evidence type="ECO:0000256" key="3">
    <source>
        <dbReference type="SAM" id="MobiDB-lite"/>
    </source>
</evidence>
<dbReference type="Pfam" id="PF24551">
    <property type="entry name" value="SH3_Rv0428c"/>
    <property type="match status" value="1"/>
</dbReference>
<dbReference type="SUPFAM" id="SSF55729">
    <property type="entry name" value="Acyl-CoA N-acyltransferases (Nat)"/>
    <property type="match status" value="1"/>
</dbReference>
<dbReference type="InterPro" id="IPR056934">
    <property type="entry name" value="SH3_Rv0428c"/>
</dbReference>
<keyword evidence="2" id="KW-0012">Acyltransferase</keyword>
<dbReference type="PANTHER" id="PTHR43877:SF1">
    <property type="entry name" value="ACETYLTRANSFERASE"/>
    <property type="match status" value="1"/>
</dbReference>
<feature type="region of interest" description="Disordered" evidence="3">
    <location>
        <begin position="214"/>
        <end position="253"/>
    </location>
</feature>
<gene>
    <name evidence="5" type="ORF">WIS52_13920</name>
</gene>
<dbReference type="InterPro" id="IPR050832">
    <property type="entry name" value="Bact_Acetyltransf"/>
</dbReference>
<feature type="compositionally biased region" description="Basic and acidic residues" evidence="3">
    <location>
        <begin position="241"/>
        <end position="253"/>
    </location>
</feature>
<dbReference type="PANTHER" id="PTHR43877">
    <property type="entry name" value="AMINOALKYLPHOSPHONATE N-ACETYLTRANSFERASE-RELATED-RELATED"/>
    <property type="match status" value="1"/>
</dbReference>
<accession>A0ABV1KAR9</accession>
<keyword evidence="1" id="KW-0808">Transferase</keyword>
<proteinExistence type="predicted"/>
<evidence type="ECO:0000313" key="5">
    <source>
        <dbReference type="EMBL" id="MEQ3551567.1"/>
    </source>
</evidence>
<feature type="domain" description="N-acetyltransferase" evidence="4">
    <location>
        <begin position="268"/>
        <end position="354"/>
    </location>
</feature>
<reference evidence="5 6" key="1">
    <citation type="submission" date="2024-03" db="EMBL/GenBank/DDBJ databases">
        <title>Draft genome sequence of Pseudonocardia nematodicida JCM 31783.</title>
        <authorList>
            <person name="Butdee W."/>
            <person name="Duangmal K."/>
        </authorList>
    </citation>
    <scope>NUCLEOTIDE SEQUENCE [LARGE SCALE GENOMIC DNA]</scope>
    <source>
        <strain evidence="5 6">JCM 31783</strain>
    </source>
</reference>
<evidence type="ECO:0000256" key="1">
    <source>
        <dbReference type="ARBA" id="ARBA00022679"/>
    </source>
</evidence>
<dbReference type="InterPro" id="IPR000182">
    <property type="entry name" value="GNAT_dom"/>
</dbReference>
<protein>
    <submittedName>
        <fullName evidence="5">GNAT family N-acetyltransferase</fullName>
    </submittedName>
</protein>
<organism evidence="5 6">
    <name type="scientific">Pseudonocardia nematodicida</name>
    <dbReference type="NCBI Taxonomy" id="1206997"/>
    <lineage>
        <taxon>Bacteria</taxon>
        <taxon>Bacillati</taxon>
        <taxon>Actinomycetota</taxon>
        <taxon>Actinomycetes</taxon>
        <taxon>Pseudonocardiales</taxon>
        <taxon>Pseudonocardiaceae</taxon>
        <taxon>Pseudonocardia</taxon>
    </lineage>
</organism>
<dbReference type="CDD" id="cd04301">
    <property type="entry name" value="NAT_SF"/>
    <property type="match status" value="1"/>
</dbReference>
<sequence>MLEELTGRRVALRHRIASDGSDGPRFTDAVGELAADGRDAVVVHTRGGPVRVLRDAVVAVREVPPAPPRRASWAAVNRIERLRAAAWPSPVREDVGEWRLRAAGGFTNRANSALVLGDPGVPLVRALDRLREFSAEQGIDPVVQAPVGSPWSNRILEAGWHVLPAWGGQCLVLVAPTGSADGAPDWPAAPGDGWWAVHGVTAPAAESPAWSVLTAGAPGARGGEQSKGAGVAPPGEQSKGGGERDRPSAAGPREDAVTVGFGVLDGPDGAPAAAVRAAVVDDHVYLARLHVRAEHRRRGLGARLTEQALTWGAAHGARHAMLDVAGDNTAALALYEREGWRVHHRYHYLVPTPP</sequence>
<evidence type="ECO:0000313" key="6">
    <source>
        <dbReference type="Proteomes" id="UP001494902"/>
    </source>
</evidence>
<dbReference type="InterPro" id="IPR016181">
    <property type="entry name" value="Acyl_CoA_acyltransferase"/>
</dbReference>
<comment type="caution">
    <text evidence="5">The sequence shown here is derived from an EMBL/GenBank/DDBJ whole genome shotgun (WGS) entry which is preliminary data.</text>
</comment>
<dbReference type="PROSITE" id="PS51186">
    <property type="entry name" value="GNAT"/>
    <property type="match status" value="1"/>
</dbReference>
<dbReference type="InterPro" id="IPR056935">
    <property type="entry name" value="Rv0428c-like_C"/>
</dbReference>
<dbReference type="Pfam" id="PF00583">
    <property type="entry name" value="Acetyltransf_1"/>
    <property type="match status" value="1"/>
</dbReference>
<evidence type="ECO:0000256" key="2">
    <source>
        <dbReference type="ARBA" id="ARBA00023315"/>
    </source>
</evidence>
<dbReference type="EMBL" id="JBEDNQ010000005">
    <property type="protein sequence ID" value="MEQ3551567.1"/>
    <property type="molecule type" value="Genomic_DNA"/>
</dbReference>
<dbReference type="Pfam" id="PF24553">
    <property type="entry name" value="Rv0428c_C"/>
    <property type="match status" value="1"/>
</dbReference>
<dbReference type="RefSeq" id="WP_349298643.1">
    <property type="nucleotide sequence ID" value="NZ_JBEDNQ010000005.1"/>
</dbReference>
<keyword evidence="6" id="KW-1185">Reference proteome</keyword>